<dbReference type="AlphaFoldDB" id="A0A521D1W4"/>
<dbReference type="Proteomes" id="UP000319040">
    <property type="component" value="Unassembled WGS sequence"/>
</dbReference>
<evidence type="ECO:0000313" key="1">
    <source>
        <dbReference type="EMBL" id="SMO65676.1"/>
    </source>
</evidence>
<accession>A0A521D1W4</accession>
<name>A0A521D1W4_SACCC</name>
<keyword evidence="2" id="KW-1185">Reference proteome</keyword>
<gene>
    <name evidence="1" type="ORF">SAMN06265379_104131</name>
</gene>
<dbReference type="EMBL" id="FXTB01000004">
    <property type="protein sequence ID" value="SMO65676.1"/>
    <property type="molecule type" value="Genomic_DNA"/>
</dbReference>
<dbReference type="RefSeq" id="WP_142533286.1">
    <property type="nucleotide sequence ID" value="NZ_FXTB01000004.1"/>
</dbReference>
<evidence type="ECO:0000313" key="2">
    <source>
        <dbReference type="Proteomes" id="UP000319040"/>
    </source>
</evidence>
<proteinExistence type="predicted"/>
<sequence length="65" mass="7575">MRFFIPKYEMWGMWGGQAKTKMAYGSLKLGYNKALPAGIKSAGNPHPGYGIFKWVLHYRHWNNDR</sequence>
<reference evidence="1 2" key="1">
    <citation type="submission" date="2017-05" db="EMBL/GenBank/DDBJ databases">
        <authorList>
            <person name="Varghese N."/>
            <person name="Submissions S."/>
        </authorList>
    </citation>
    <scope>NUCLEOTIDE SEQUENCE [LARGE SCALE GENOMIC DNA]</scope>
    <source>
        <strain evidence="1 2">DSM 27040</strain>
    </source>
</reference>
<protein>
    <submittedName>
        <fullName evidence="1">Uncharacterized protein</fullName>
    </submittedName>
</protein>
<organism evidence="1 2">
    <name type="scientific">Saccharicrinis carchari</name>
    <dbReference type="NCBI Taxonomy" id="1168039"/>
    <lineage>
        <taxon>Bacteria</taxon>
        <taxon>Pseudomonadati</taxon>
        <taxon>Bacteroidota</taxon>
        <taxon>Bacteroidia</taxon>
        <taxon>Marinilabiliales</taxon>
        <taxon>Marinilabiliaceae</taxon>
        <taxon>Saccharicrinis</taxon>
    </lineage>
</organism>